<dbReference type="EMBL" id="GG665232">
    <property type="protein sequence ID" value="KNG76973.1"/>
    <property type="molecule type" value="Genomic_DNA"/>
</dbReference>
<evidence type="ECO:0000313" key="2">
    <source>
        <dbReference type="EMBL" id="KNG76973.1"/>
    </source>
</evidence>
<accession>A0A0L1ICV2</accession>
<dbReference type="OrthoDB" id="376043at2759"/>
<dbReference type="Proteomes" id="UP000054562">
    <property type="component" value="Unassembled WGS sequence"/>
</dbReference>
<organism evidence="2 3">
    <name type="scientific">Plasmodium falciparum IGH-CR14</name>
    <dbReference type="NCBI Taxonomy" id="580059"/>
    <lineage>
        <taxon>Eukaryota</taxon>
        <taxon>Sar</taxon>
        <taxon>Alveolata</taxon>
        <taxon>Apicomplexa</taxon>
        <taxon>Aconoidasida</taxon>
        <taxon>Haemosporida</taxon>
        <taxon>Plasmodiidae</taxon>
        <taxon>Plasmodium</taxon>
        <taxon>Plasmodium (Laverania)</taxon>
    </lineage>
</organism>
<reference evidence="3" key="2">
    <citation type="submission" date="2015-07" db="EMBL/GenBank/DDBJ databases">
        <title>The genome sequence of Plasmodium falciparum IGH-CR14.</title>
        <authorList>
            <consortium name="The Broad Institute Genome Sequencing Platform"/>
            <person name="Volkman S.K."/>
            <person name="Neafsey D.E."/>
            <person name="Dash A.P."/>
            <person name="Chitnis C.E."/>
            <person name="Hartl D.L."/>
            <person name="Young S.K."/>
            <person name="Kodira C.D."/>
            <person name="Zeng Q."/>
            <person name="Koehrsen M."/>
            <person name="Godfrey P."/>
            <person name="Alvarado L."/>
            <person name="Berlin A."/>
            <person name="Borenstein D."/>
            <person name="Chen Z."/>
            <person name="Engels R."/>
            <person name="Freedman E."/>
            <person name="Gellesch M."/>
            <person name="Goldberg J."/>
            <person name="Griggs A."/>
            <person name="Gujja S."/>
            <person name="Heiman D."/>
            <person name="Hepburn T."/>
            <person name="Howarth C."/>
            <person name="Jen D."/>
            <person name="Larson L."/>
            <person name="Lewis B."/>
            <person name="Mehta T."/>
            <person name="Park D."/>
            <person name="Pearson M."/>
            <person name="Roberts A."/>
            <person name="Saif S."/>
            <person name="Shea T."/>
            <person name="Shenoy N."/>
            <person name="Sisk P."/>
            <person name="Stolte C."/>
            <person name="Sykes S."/>
            <person name="Walk T."/>
            <person name="White J."/>
            <person name="Yandava C."/>
            <person name="Wirth D.F."/>
            <person name="Nusbaum C."/>
            <person name="Birren B."/>
        </authorList>
    </citation>
    <scope>NUCLEOTIDE SEQUENCE [LARGE SCALE GENOMIC DNA]</scope>
    <source>
        <strain evidence="3">IGH-CR14</strain>
    </source>
</reference>
<dbReference type="InterPro" id="IPR027417">
    <property type="entry name" value="P-loop_NTPase"/>
</dbReference>
<proteinExistence type="predicted"/>
<dbReference type="Gene3D" id="3.40.50.300">
    <property type="entry name" value="P-loop containing nucleotide triphosphate hydrolases"/>
    <property type="match status" value="1"/>
</dbReference>
<protein>
    <submittedName>
        <fullName evidence="2">Uncharacterized protein</fullName>
    </submittedName>
</protein>
<evidence type="ECO:0000313" key="3">
    <source>
        <dbReference type="Proteomes" id="UP000054562"/>
    </source>
</evidence>
<reference evidence="3" key="1">
    <citation type="submission" date="2015-07" db="EMBL/GenBank/DDBJ databases">
        <title>Annotation of Plasmodium falciparum IGH-CR14.</title>
        <authorList>
            <consortium name="The Broad Institute Genome Sequencing Platform"/>
            <person name="Volkman S.K."/>
            <person name="Neafsey D.E."/>
            <person name="Dash A.P."/>
            <person name="Chitnis C.E."/>
            <person name="Hartl D.L."/>
            <person name="Young S.K."/>
            <person name="Zeng Q."/>
            <person name="Koehrsen M."/>
            <person name="Alvarado L."/>
            <person name="Berlin A."/>
            <person name="Borenstein D."/>
            <person name="Chapman S.B."/>
            <person name="Chen Z."/>
            <person name="Engels R."/>
            <person name="Freedman E."/>
            <person name="Gellesch M."/>
            <person name="Goldberg J."/>
            <person name="Griggs A."/>
            <person name="Gujja S."/>
            <person name="Heilman E.R."/>
            <person name="Heiman D.I."/>
            <person name="Howarth C."/>
            <person name="Jen D."/>
            <person name="Larson L."/>
            <person name="Mehta T."/>
            <person name="Neiman D."/>
            <person name="Park D."/>
            <person name="Pearson M."/>
            <person name="Roberts A."/>
            <person name="Saif S."/>
            <person name="Shea T."/>
            <person name="Shenoy N."/>
            <person name="Sisk P."/>
            <person name="Stolte C."/>
            <person name="Sykes S."/>
            <person name="Walk T."/>
            <person name="White J."/>
            <person name="Yandava C."/>
            <person name="Haas B."/>
            <person name="Henn M.R."/>
            <person name="Nusbaum C."/>
            <person name="Birren B."/>
        </authorList>
    </citation>
    <scope>NUCLEOTIDE SEQUENCE [LARGE SCALE GENOMIC DNA]</scope>
    <source>
        <strain evidence="3">IGH-CR14</strain>
    </source>
</reference>
<feature type="coiled-coil region" evidence="1">
    <location>
        <begin position="288"/>
        <end position="315"/>
    </location>
</feature>
<name>A0A0L1ICV2_PLAFA</name>
<dbReference type="SUPFAM" id="SSF52540">
    <property type="entry name" value="P-loop containing nucleoside triphosphate hydrolases"/>
    <property type="match status" value="1"/>
</dbReference>
<gene>
    <name evidence="2" type="ORF">PFMG_03220</name>
</gene>
<evidence type="ECO:0000256" key="1">
    <source>
        <dbReference type="SAM" id="Coils"/>
    </source>
</evidence>
<sequence length="722" mass="87493">MLLKRDLFYIKKNYVMSFSFFPHCKIKKNDKAYQSAYNLMFYYNNKRYNTNINLTKRENNLFEEELTKVFKEYPILKRNNISEYEEILIKEDDTNKKYKIGDIISLDDHSFGVVLQINQNNTIIGKIYEKNIKNKHINNNIIDIDININEKKNVYSPYEYLKYLFSKHNKLNIFHHDNKEIYHKRSIKKQLHSNIFLIDIFNKIKYGQKICVIGETDTPKNVMLLSLIYENLLINTICKNENLFIICSNMHKSELKFFFQKLHELFRQMLNKSGKKKKKNNNNNNNNNNKEIDNIKKVNMKIENMNENKDLYEMNILEKLYSENNIYEEDDIKIPNDILWINSTTHYDTQFSCYLAPILTTYNLNEYKKKYKNIIMVFYNVTTYNEIVTDLQSYMNIYMKNYYNNKKIEEKESKIKNIWKDDFFITSLPLSAHSIISKYLSYTMYPHYKEEQIEATTKKNKCIYDSTSFQNSTIGAHEKNDMSYTLDSYKYYDYINLKGNINIDNLPKNNISNSVTSFCFINKAQHELNRINDYALSLCDNYILLIGNKYDINPEMDINSFLNIEIMENNQIWYIIKKDIQHIFNKREEYIKLIESKRKMNIYIDHWEEENFVHYNNIYYIIVYKNFKIFNLNSFQLLVLLRSLIYSNFTNPHISKDHIHIFYQQFFDYYYQNFKYFSILHDEYYKNLKNFKQKQGAQEFINKVDTVIKYIKPNFKNEKNFI</sequence>
<keyword evidence="1" id="KW-0175">Coiled coil</keyword>
<dbReference type="AlphaFoldDB" id="A0A0L1ICV2"/>